<reference evidence="10 11" key="1">
    <citation type="journal article" date="2014" name="BMC Genomics">
        <title>Genome sequencing of four Aureobasidium pullulans varieties: biotechnological potential, stress tolerance, and description of new species.</title>
        <authorList>
            <person name="Gostin Ar C."/>
            <person name="Ohm R.A."/>
            <person name="Kogej T."/>
            <person name="Sonjak S."/>
            <person name="Turk M."/>
            <person name="Zajc J."/>
            <person name="Zalar P."/>
            <person name="Grube M."/>
            <person name="Sun H."/>
            <person name="Han J."/>
            <person name="Sharma A."/>
            <person name="Chiniquy J."/>
            <person name="Ngan C.Y."/>
            <person name="Lipzen A."/>
            <person name="Barry K."/>
            <person name="Grigoriev I.V."/>
            <person name="Gunde-Cimerman N."/>
        </authorList>
    </citation>
    <scope>NUCLEOTIDE SEQUENCE [LARGE SCALE GENOMIC DNA]</scope>
    <source>
        <strain evidence="10 11">CBS 147.97</strain>
    </source>
</reference>
<proteinExistence type="inferred from homology"/>
<dbReference type="InterPro" id="IPR036259">
    <property type="entry name" value="MFS_trans_sf"/>
</dbReference>
<keyword evidence="4 8" id="KW-0812">Transmembrane</keyword>
<evidence type="ECO:0000256" key="8">
    <source>
        <dbReference type="SAM" id="Phobius"/>
    </source>
</evidence>
<evidence type="ECO:0000256" key="7">
    <source>
        <dbReference type="ARBA" id="ARBA00037968"/>
    </source>
</evidence>
<dbReference type="SUPFAM" id="SSF103473">
    <property type="entry name" value="MFS general substrate transporter"/>
    <property type="match status" value="1"/>
</dbReference>
<evidence type="ECO:0000313" key="11">
    <source>
        <dbReference type="Proteomes" id="UP000027730"/>
    </source>
</evidence>
<dbReference type="PANTHER" id="PTHR43791">
    <property type="entry name" value="PERMEASE-RELATED"/>
    <property type="match status" value="1"/>
</dbReference>
<dbReference type="InterPro" id="IPR020846">
    <property type="entry name" value="MFS_dom"/>
</dbReference>
<feature type="transmembrane region" description="Helical" evidence="8">
    <location>
        <begin position="279"/>
        <end position="298"/>
    </location>
</feature>
<dbReference type="FunFam" id="1.20.1250.20:FF:000386">
    <property type="entry name" value="MFS general substrate transporter"/>
    <property type="match status" value="1"/>
</dbReference>
<evidence type="ECO:0000256" key="4">
    <source>
        <dbReference type="ARBA" id="ARBA00022692"/>
    </source>
</evidence>
<dbReference type="RefSeq" id="XP_013427484.1">
    <property type="nucleotide sequence ID" value="XM_013572030.1"/>
</dbReference>
<dbReference type="FunFam" id="1.20.1250.20:FF:000065">
    <property type="entry name" value="Putative MFS pantothenate transporter"/>
    <property type="match status" value="1"/>
</dbReference>
<keyword evidence="6 8" id="KW-0472">Membrane</keyword>
<feature type="transmembrane region" description="Helical" evidence="8">
    <location>
        <begin position="359"/>
        <end position="377"/>
    </location>
</feature>
<keyword evidence="2" id="KW-0813">Transport</keyword>
<feature type="transmembrane region" description="Helical" evidence="8">
    <location>
        <begin position="383"/>
        <end position="405"/>
    </location>
</feature>
<dbReference type="EMBL" id="KL584709">
    <property type="protein sequence ID" value="KEQ73519.1"/>
    <property type="molecule type" value="Genomic_DNA"/>
</dbReference>
<comment type="subcellular location">
    <subcellularLocation>
        <location evidence="1">Cell membrane</location>
        <topology evidence="1">Multi-pass membrane protein</topology>
    </subcellularLocation>
</comment>
<dbReference type="HOGENOM" id="CLU_001265_4_2_1"/>
<dbReference type="GeneID" id="25410500"/>
<evidence type="ECO:0000256" key="3">
    <source>
        <dbReference type="ARBA" id="ARBA00022475"/>
    </source>
</evidence>
<feature type="transmembrane region" description="Helical" evidence="8">
    <location>
        <begin position="328"/>
        <end position="347"/>
    </location>
</feature>
<dbReference type="GO" id="GO:0005886">
    <property type="term" value="C:plasma membrane"/>
    <property type="evidence" value="ECO:0007669"/>
    <property type="project" value="UniProtKB-SubCell"/>
</dbReference>
<evidence type="ECO:0000313" key="10">
    <source>
        <dbReference type="EMBL" id="KEQ73519.1"/>
    </source>
</evidence>
<dbReference type="PROSITE" id="PS50850">
    <property type="entry name" value="MFS"/>
    <property type="match status" value="1"/>
</dbReference>
<evidence type="ECO:0000256" key="1">
    <source>
        <dbReference type="ARBA" id="ARBA00004651"/>
    </source>
</evidence>
<dbReference type="Proteomes" id="UP000027730">
    <property type="component" value="Unassembled WGS sequence"/>
</dbReference>
<gene>
    <name evidence="10" type="ORF">M436DRAFT_46303</name>
</gene>
<dbReference type="OrthoDB" id="3639251at2759"/>
<name>A0A074WPI3_9PEZI</name>
<feature type="transmembrane region" description="Helical" evidence="8">
    <location>
        <begin position="219"/>
        <end position="239"/>
    </location>
</feature>
<dbReference type="PANTHER" id="PTHR43791:SF39">
    <property type="entry name" value="TRANSPORTER LIZ1_SEO1, PUTATIVE (AFU_ORTHOLOGUE AFUA_3G00980)-RELATED"/>
    <property type="match status" value="1"/>
</dbReference>
<dbReference type="Pfam" id="PF07690">
    <property type="entry name" value="MFS_1"/>
    <property type="match status" value="1"/>
</dbReference>
<feature type="domain" description="Major facilitator superfamily (MFS) profile" evidence="9">
    <location>
        <begin position="58"/>
        <end position="514"/>
    </location>
</feature>
<protein>
    <submittedName>
        <fullName evidence="10">Putative MFS transporter Liz1/Seo1</fullName>
    </submittedName>
</protein>
<feature type="transmembrane region" description="Helical" evidence="8">
    <location>
        <begin position="451"/>
        <end position="471"/>
    </location>
</feature>
<keyword evidence="11" id="KW-1185">Reference proteome</keyword>
<accession>A0A074WPI3</accession>
<organism evidence="10 11">
    <name type="scientific">Aureobasidium namibiae CBS 147.97</name>
    <dbReference type="NCBI Taxonomy" id="1043004"/>
    <lineage>
        <taxon>Eukaryota</taxon>
        <taxon>Fungi</taxon>
        <taxon>Dikarya</taxon>
        <taxon>Ascomycota</taxon>
        <taxon>Pezizomycotina</taxon>
        <taxon>Dothideomycetes</taxon>
        <taxon>Dothideomycetidae</taxon>
        <taxon>Dothideales</taxon>
        <taxon>Saccotheciaceae</taxon>
        <taxon>Aureobasidium</taxon>
    </lineage>
</organism>
<keyword evidence="5 8" id="KW-1133">Transmembrane helix</keyword>
<evidence type="ECO:0000256" key="2">
    <source>
        <dbReference type="ARBA" id="ARBA00022448"/>
    </source>
</evidence>
<feature type="transmembrane region" description="Helical" evidence="8">
    <location>
        <begin position="185"/>
        <end position="207"/>
    </location>
</feature>
<dbReference type="InterPro" id="IPR011701">
    <property type="entry name" value="MFS"/>
</dbReference>
<dbReference type="GO" id="GO:0022857">
    <property type="term" value="F:transmembrane transporter activity"/>
    <property type="evidence" value="ECO:0007669"/>
    <property type="project" value="InterPro"/>
</dbReference>
<keyword evidence="3" id="KW-1003">Cell membrane</keyword>
<comment type="similarity">
    <text evidence="7">Belongs to the major facilitator superfamily. Allantoate permease family.</text>
</comment>
<dbReference type="AlphaFoldDB" id="A0A074WPI3"/>
<evidence type="ECO:0000259" key="9">
    <source>
        <dbReference type="PROSITE" id="PS50850"/>
    </source>
</evidence>
<evidence type="ECO:0000256" key="5">
    <source>
        <dbReference type="ARBA" id="ARBA00022989"/>
    </source>
</evidence>
<dbReference type="Gene3D" id="1.20.1250.20">
    <property type="entry name" value="MFS general substrate transporter like domains"/>
    <property type="match status" value="2"/>
</dbReference>
<sequence length="514" mass="58725">MSDLPSKSDAHAVDEQAYERAQEVIAEKPKRKWQSYIWDTFDKSPEERKFLFKIDTALLTLASFGYFIKYLDQSNINNAFVSGMQEDLGLYGNQLNYMQTCWTVGYVIGEIPSNIMLTKIRPRYWLPALELTWTILTFSTCRANSATQLYVIRFFVGLAESAFYPGMQYIIGSWYRKDELAKRSCIFHTSSSIATMFSGYLMAAVYHLGGVGGFKGWQWLFIVDGIISLPVCIATFFFLPDVPEICTAFYLSKEEIAFAQKRMQLEGRKNRQPYTRSKIWKIFSSWHIYMLTLLYIFFNNGTSASQPTFQQFLKKSKDPKYTITQINAYPTTTNAVTVFTTLVYAWTSDGLFKGARWPPMIFGACMNIMCYVSLAIWDIPMGWKWTCYVLSGCGGGLSGLIFAWAHEICSQDNEERAIVSATMNEMAYVVQAWLPLLVWQQVDAPRYHKGFITVTCLSVCIIITALSTRFLHNREIRQRAKSTEEEHIEGEIDTGVETPPQQVVEVQAGGKAYV</sequence>
<evidence type="ECO:0000256" key="6">
    <source>
        <dbReference type="ARBA" id="ARBA00023136"/>
    </source>
</evidence>